<dbReference type="InterPro" id="IPR003439">
    <property type="entry name" value="ABC_transporter-like_ATP-bd"/>
</dbReference>
<dbReference type="InterPro" id="IPR017871">
    <property type="entry name" value="ABC_transporter-like_CS"/>
</dbReference>
<dbReference type="GO" id="GO:0015421">
    <property type="term" value="F:ABC-type oligopeptide transporter activity"/>
    <property type="evidence" value="ECO:0007669"/>
    <property type="project" value="TreeGrafter"/>
</dbReference>
<feature type="non-terminal residue" evidence="10">
    <location>
        <position position="558"/>
    </location>
</feature>
<dbReference type="InterPro" id="IPR036640">
    <property type="entry name" value="ABC1_TM_sf"/>
</dbReference>
<keyword evidence="6 7" id="KW-0472">Membrane</keyword>
<feature type="domain" description="ABC transporter" evidence="8">
    <location>
        <begin position="325"/>
        <end position="556"/>
    </location>
</feature>
<dbReference type="GO" id="GO:0005524">
    <property type="term" value="F:ATP binding"/>
    <property type="evidence" value="ECO:0007669"/>
    <property type="project" value="UniProtKB-KW"/>
</dbReference>
<evidence type="ECO:0000256" key="7">
    <source>
        <dbReference type="SAM" id="Phobius"/>
    </source>
</evidence>
<evidence type="ECO:0000256" key="3">
    <source>
        <dbReference type="ARBA" id="ARBA00022741"/>
    </source>
</evidence>
<dbReference type="PROSITE" id="PS00211">
    <property type="entry name" value="ABC_TRANSPORTER_1"/>
    <property type="match status" value="1"/>
</dbReference>
<dbReference type="InterPro" id="IPR027417">
    <property type="entry name" value="P-loop_NTPase"/>
</dbReference>
<evidence type="ECO:0000259" key="9">
    <source>
        <dbReference type="PROSITE" id="PS50929"/>
    </source>
</evidence>
<keyword evidence="2 7" id="KW-0812">Transmembrane</keyword>
<dbReference type="PANTHER" id="PTHR43394">
    <property type="entry name" value="ATP-DEPENDENT PERMEASE MDL1, MITOCHONDRIAL"/>
    <property type="match status" value="1"/>
</dbReference>
<evidence type="ECO:0000256" key="2">
    <source>
        <dbReference type="ARBA" id="ARBA00022692"/>
    </source>
</evidence>
<gene>
    <name evidence="10" type="primary">Tap1</name>
    <name evidence="10" type="ORF">AMAGUI_R11856</name>
</gene>
<dbReference type="Gene3D" id="1.20.1560.10">
    <property type="entry name" value="ABC transporter type 1, transmembrane domain"/>
    <property type="match status" value="1"/>
</dbReference>
<feature type="transmembrane region" description="Helical" evidence="7">
    <location>
        <begin position="136"/>
        <end position="164"/>
    </location>
</feature>
<feature type="transmembrane region" description="Helical" evidence="7">
    <location>
        <begin position="251"/>
        <end position="273"/>
    </location>
</feature>
<dbReference type="PROSITE" id="PS50893">
    <property type="entry name" value="ABC_TRANSPORTER_2"/>
    <property type="match status" value="1"/>
</dbReference>
<dbReference type="Proteomes" id="UP000531168">
    <property type="component" value="Unassembled WGS sequence"/>
</dbReference>
<reference evidence="10 11" key="1">
    <citation type="submission" date="2019-09" db="EMBL/GenBank/DDBJ databases">
        <title>Bird 10,000 Genomes (B10K) Project - Family phase.</title>
        <authorList>
            <person name="Zhang G."/>
        </authorList>
    </citation>
    <scope>NUCLEOTIDE SEQUENCE [LARGE SCALE GENOMIC DNA]</scope>
    <source>
        <strain evidence="10">B10K-DU-001-46</strain>
        <tissue evidence="10">Muscle</tissue>
    </source>
</reference>
<sequence length="558" mass="60317">RRFLSLFGPEQRRCTIVAVLMVASVLAEVTVPYFTGHIADWLASEDQGMAITCMALLGFTSAITEFTCDATFIDTLSRVFGHLHGRVFAAVLHRDLLSLRALGAGAVTSRVTGDVDATHEEVANALLLLLWELARATLLVVPMAWVAPALATTTLLAMPALLLLARAMGSVQQGLSQRVQEALAGATRVAMETFQAMATVRGFAFEAGAAKRYQQQLQQVYRLEATEAVMYAATGWTSGFLALALKLGLLYYGAQMVAAGTITTGDLVTFLIYQMRFTSSIEVLLRYYSSMTKAVGSSEKIFEFLDEEERRAPEGTLEPEVQGHLKLEDVWFSYPEQQEPVLKGVSLELLPGQVLAVVGAPGSGKSTLVALALGLYQPHRGRVLLDGPPIPMSHVPCPQVAIVPQEPLLFSRSLHANISYGAGDRSQAQVSAAARRAGADPFISRLPRGYDTELGDLGTQLSGGQRQAVAIARALVRDPRVLVLDEPTSALDTKTSTQVEQEVLRPGRSVLLVTGRVALALRAQRVAVLAGGRLRELRNPTELLRPENRCWETPGDGD</sequence>
<dbReference type="SUPFAM" id="SSF52540">
    <property type="entry name" value="P-loop containing nucleoside triphosphate hydrolases"/>
    <property type="match status" value="1"/>
</dbReference>
<feature type="non-terminal residue" evidence="10">
    <location>
        <position position="1"/>
    </location>
</feature>
<comment type="subcellular location">
    <subcellularLocation>
        <location evidence="1">Membrane</location>
        <topology evidence="1">Multi-pass membrane protein</topology>
    </subcellularLocation>
</comment>
<accession>A0A7L0LY57</accession>
<evidence type="ECO:0000313" key="10">
    <source>
        <dbReference type="EMBL" id="NXK73558.1"/>
    </source>
</evidence>
<dbReference type="InterPro" id="IPR003593">
    <property type="entry name" value="AAA+_ATPase"/>
</dbReference>
<evidence type="ECO:0000256" key="1">
    <source>
        <dbReference type="ARBA" id="ARBA00004141"/>
    </source>
</evidence>
<dbReference type="Pfam" id="PF00005">
    <property type="entry name" value="ABC_tran"/>
    <property type="match status" value="1"/>
</dbReference>
<comment type="caution">
    <text evidence="10">The sequence shown here is derived from an EMBL/GenBank/DDBJ whole genome shotgun (WGS) entry which is preliminary data.</text>
</comment>
<evidence type="ECO:0000256" key="6">
    <source>
        <dbReference type="ARBA" id="ARBA00023136"/>
    </source>
</evidence>
<dbReference type="GO" id="GO:0016020">
    <property type="term" value="C:membrane"/>
    <property type="evidence" value="ECO:0007669"/>
    <property type="project" value="UniProtKB-SubCell"/>
</dbReference>
<feature type="domain" description="ABC transmembrane type-1" evidence="9">
    <location>
        <begin position="16"/>
        <end position="293"/>
    </location>
</feature>
<evidence type="ECO:0000313" key="11">
    <source>
        <dbReference type="Proteomes" id="UP000531168"/>
    </source>
</evidence>
<dbReference type="AlphaFoldDB" id="A0A7L0LY57"/>
<name>A0A7L0LY57_9PSIT</name>
<dbReference type="EMBL" id="VXAR01002494">
    <property type="protein sequence ID" value="NXK73558.1"/>
    <property type="molecule type" value="Genomic_DNA"/>
</dbReference>
<dbReference type="PANTHER" id="PTHR43394:SF13">
    <property type="entry name" value="ANTIGEN PEPTIDE TRANSPORTER 1"/>
    <property type="match status" value="1"/>
</dbReference>
<dbReference type="SMART" id="SM00382">
    <property type="entry name" value="AAA"/>
    <property type="match status" value="1"/>
</dbReference>
<dbReference type="PROSITE" id="PS50929">
    <property type="entry name" value="ABC_TM1F"/>
    <property type="match status" value="1"/>
</dbReference>
<dbReference type="InterPro" id="IPR011527">
    <property type="entry name" value="ABC1_TM_dom"/>
</dbReference>
<dbReference type="GO" id="GO:0016887">
    <property type="term" value="F:ATP hydrolysis activity"/>
    <property type="evidence" value="ECO:0007669"/>
    <property type="project" value="InterPro"/>
</dbReference>
<dbReference type="Pfam" id="PF00664">
    <property type="entry name" value="ABC_membrane"/>
    <property type="match status" value="1"/>
</dbReference>
<dbReference type="PRINTS" id="PR01896">
    <property type="entry name" value="TAP1PROTEIN"/>
</dbReference>
<organism evidence="10 11">
    <name type="scientific">Amazona guildingii</name>
    <dbReference type="NCBI Taxonomy" id="175529"/>
    <lineage>
        <taxon>Eukaryota</taxon>
        <taxon>Metazoa</taxon>
        <taxon>Chordata</taxon>
        <taxon>Craniata</taxon>
        <taxon>Vertebrata</taxon>
        <taxon>Euteleostomi</taxon>
        <taxon>Archelosauria</taxon>
        <taxon>Archosauria</taxon>
        <taxon>Dinosauria</taxon>
        <taxon>Saurischia</taxon>
        <taxon>Theropoda</taxon>
        <taxon>Coelurosauria</taxon>
        <taxon>Aves</taxon>
        <taxon>Neognathae</taxon>
        <taxon>Neoaves</taxon>
        <taxon>Telluraves</taxon>
        <taxon>Australaves</taxon>
        <taxon>Psittaciformes</taxon>
        <taxon>Psittacidae</taxon>
        <taxon>Amazona</taxon>
    </lineage>
</organism>
<keyword evidence="4" id="KW-0067">ATP-binding</keyword>
<dbReference type="SUPFAM" id="SSF90123">
    <property type="entry name" value="ABC transporter transmembrane region"/>
    <property type="match status" value="1"/>
</dbReference>
<keyword evidence="3" id="KW-0547">Nucleotide-binding</keyword>
<evidence type="ECO:0000259" key="8">
    <source>
        <dbReference type="PROSITE" id="PS50893"/>
    </source>
</evidence>
<evidence type="ECO:0000256" key="5">
    <source>
        <dbReference type="ARBA" id="ARBA00022989"/>
    </source>
</evidence>
<dbReference type="InterPro" id="IPR039421">
    <property type="entry name" value="Type_1_exporter"/>
</dbReference>
<protein>
    <submittedName>
        <fullName evidence="10">TAP1 protein</fullName>
    </submittedName>
</protein>
<keyword evidence="5 7" id="KW-1133">Transmembrane helix</keyword>
<keyword evidence="11" id="KW-1185">Reference proteome</keyword>
<dbReference type="Gene3D" id="3.40.50.300">
    <property type="entry name" value="P-loop containing nucleotide triphosphate hydrolases"/>
    <property type="match status" value="1"/>
</dbReference>
<proteinExistence type="predicted"/>
<evidence type="ECO:0000256" key="4">
    <source>
        <dbReference type="ARBA" id="ARBA00022840"/>
    </source>
</evidence>